<dbReference type="Gene3D" id="1.20.1070.10">
    <property type="entry name" value="Rhodopsin 7-helix transmembrane proteins"/>
    <property type="match status" value="1"/>
</dbReference>
<keyword evidence="6" id="KW-0175">Coiled coil</keyword>
<gene>
    <name evidence="9" type="ORF">PGLA2088_LOCUS15289</name>
</gene>
<evidence type="ECO:0000313" key="9">
    <source>
        <dbReference type="EMBL" id="CAE8663540.1"/>
    </source>
</evidence>
<dbReference type="SUPFAM" id="SSF81321">
    <property type="entry name" value="Family A G protein-coupled receptor-like"/>
    <property type="match status" value="1"/>
</dbReference>
<protein>
    <submittedName>
        <fullName evidence="9">Uncharacterized protein</fullName>
    </submittedName>
</protein>
<feature type="transmembrane region" description="Helical" evidence="8">
    <location>
        <begin position="35"/>
        <end position="54"/>
    </location>
</feature>
<evidence type="ECO:0000256" key="3">
    <source>
        <dbReference type="ARBA" id="ARBA00022692"/>
    </source>
</evidence>
<reference evidence="9" key="1">
    <citation type="submission" date="2021-02" db="EMBL/GenBank/DDBJ databases">
        <authorList>
            <person name="Dougan E. K."/>
            <person name="Rhodes N."/>
            <person name="Thang M."/>
            <person name="Chan C."/>
        </authorList>
    </citation>
    <scope>NUCLEOTIDE SEQUENCE</scope>
</reference>
<evidence type="ECO:0000256" key="8">
    <source>
        <dbReference type="SAM" id="Phobius"/>
    </source>
</evidence>
<feature type="coiled-coil region" evidence="6">
    <location>
        <begin position="580"/>
        <end position="614"/>
    </location>
</feature>
<name>A0A813J0K5_POLGL</name>
<feature type="coiled-coil region" evidence="6">
    <location>
        <begin position="503"/>
        <end position="538"/>
    </location>
</feature>
<dbReference type="Pfam" id="PF01036">
    <property type="entry name" value="Bac_rhodopsin"/>
    <property type="match status" value="1"/>
</dbReference>
<feature type="transmembrane region" description="Helical" evidence="8">
    <location>
        <begin position="206"/>
        <end position="226"/>
    </location>
</feature>
<dbReference type="Gene3D" id="1.20.120.20">
    <property type="entry name" value="Apolipoprotein"/>
    <property type="match status" value="1"/>
</dbReference>
<feature type="transmembrane region" description="Helical" evidence="8">
    <location>
        <begin position="74"/>
        <end position="95"/>
    </location>
</feature>
<feature type="region of interest" description="Disordered" evidence="7">
    <location>
        <begin position="704"/>
        <end position="770"/>
    </location>
</feature>
<feature type="transmembrane region" description="Helical" evidence="8">
    <location>
        <begin position="168"/>
        <end position="185"/>
    </location>
</feature>
<keyword evidence="3 8" id="KW-0812">Transmembrane</keyword>
<dbReference type="EMBL" id="CAJNNW010018825">
    <property type="protein sequence ID" value="CAE8663540.1"/>
    <property type="molecule type" value="Genomic_DNA"/>
</dbReference>
<evidence type="ECO:0000256" key="4">
    <source>
        <dbReference type="ARBA" id="ARBA00022989"/>
    </source>
</evidence>
<evidence type="ECO:0000256" key="2">
    <source>
        <dbReference type="ARBA" id="ARBA00008130"/>
    </source>
</evidence>
<comment type="subcellular location">
    <subcellularLocation>
        <location evidence="1">Membrane</location>
        <topology evidence="1">Multi-pass membrane protein</topology>
    </subcellularLocation>
</comment>
<keyword evidence="5 8" id="KW-0472">Membrane</keyword>
<feature type="transmembrane region" description="Helical" evidence="8">
    <location>
        <begin position="238"/>
        <end position="259"/>
    </location>
</feature>
<dbReference type="AlphaFoldDB" id="A0A813J0K5"/>
<dbReference type="GO" id="GO:0016020">
    <property type="term" value="C:membrane"/>
    <property type="evidence" value="ECO:0007669"/>
    <property type="project" value="UniProtKB-SubCell"/>
</dbReference>
<proteinExistence type="inferred from homology"/>
<evidence type="ECO:0000256" key="1">
    <source>
        <dbReference type="ARBA" id="ARBA00004141"/>
    </source>
</evidence>
<dbReference type="Proteomes" id="UP000626109">
    <property type="component" value="Unassembled WGS sequence"/>
</dbReference>
<dbReference type="SMART" id="SM01021">
    <property type="entry name" value="Bac_rhodopsin"/>
    <property type="match status" value="1"/>
</dbReference>
<comment type="caution">
    <text evidence="9">The sequence shown here is derived from an EMBL/GenBank/DDBJ whole genome shotgun (WGS) entry which is preliminary data.</text>
</comment>
<accession>A0A813J0K5</accession>
<sequence length="770" mass="85776">MDNFEYEHKGFSYAAARLLSEAADEAPADYEQATLVSQVFSGVFFAGLAMWLAFANGTRLSFIQQAALEKRLTVCCMMTMYIAGFSAFSNFFQLTSVDNLVLPRQTQFTLDLSRPLEWVATCPLMQLVLVLLGGSRIPEYRRVLMPMLSVGTLVCGFSSTLVEGMWQYVIYAFAFLIYGVQFYINRHQIGEHSLGEETLIAGDSEFRKASILVMGTWFPFPLWFFLSPEGLGLITNVLLIQVGWAFLNIVAKFTFIFYIQRIKDNYCNRLKVKREIYGAQAQEKAINGMSMGGMTPGEQHNKAKGELGAVVVETMTYLGMAQHTDRLLRLLQKAEITSLPQLEHFNKEKCDEKNLPFDLVSALQKRYRVWKLEMTDNAEQELEKGEQFYAGADPMKDMEAVARRLQEGVPTPPVYEQDMFQDGASIPGMFPSRPIHREDMEPRLLRMEEMMTTLLEKVEILSSGGGSRVELEQTMVRRVEQAVGQALQSAKCAQEAETEGSMRQRMEELVGSATQRLNSAAENIGRDLESKVRDYQEKMSKNNSVSAEAEGGLARRMEVALVQAADKTSQGIETMGQNLVQKTENAASNQSRKMEELERALSRKLEELNAKNSDRSERMAEVMRGSMQADLGTLMGRTDLVGEAVREAGHANKEHGADLRRVNMMILEQVNAQQERGQNQASQLMELRQAVDIGFERVTNTVQDGQRAGGDEAAAMKRQQSPGHSESYFAGGRPGFEKGPAGFGGGGGTSRQTTRQNQHGMQALGGGLGS</sequence>
<evidence type="ECO:0000256" key="5">
    <source>
        <dbReference type="ARBA" id="ARBA00023136"/>
    </source>
</evidence>
<keyword evidence="4 8" id="KW-1133">Transmembrane helix</keyword>
<feature type="compositionally biased region" description="Polar residues" evidence="7">
    <location>
        <begin position="750"/>
        <end position="760"/>
    </location>
</feature>
<evidence type="ECO:0000256" key="6">
    <source>
        <dbReference type="SAM" id="Coils"/>
    </source>
</evidence>
<dbReference type="InterPro" id="IPR001425">
    <property type="entry name" value="Arc/bac/fun_rhodopsins"/>
</dbReference>
<evidence type="ECO:0000313" key="10">
    <source>
        <dbReference type="Proteomes" id="UP000626109"/>
    </source>
</evidence>
<organism evidence="9 10">
    <name type="scientific">Polarella glacialis</name>
    <name type="common">Dinoflagellate</name>
    <dbReference type="NCBI Taxonomy" id="89957"/>
    <lineage>
        <taxon>Eukaryota</taxon>
        <taxon>Sar</taxon>
        <taxon>Alveolata</taxon>
        <taxon>Dinophyceae</taxon>
        <taxon>Suessiales</taxon>
        <taxon>Suessiaceae</taxon>
        <taxon>Polarella</taxon>
    </lineage>
</organism>
<comment type="similarity">
    <text evidence="2">Belongs to the archaeal/bacterial/fungal opsin family.</text>
</comment>
<evidence type="ECO:0000256" key="7">
    <source>
        <dbReference type="SAM" id="MobiDB-lite"/>
    </source>
</evidence>